<evidence type="ECO:0000313" key="6">
    <source>
        <dbReference type="EMBL" id="KAL0060949.1"/>
    </source>
</evidence>
<dbReference type="SUPFAM" id="SSF53098">
    <property type="entry name" value="Ribonuclease H-like"/>
    <property type="match status" value="1"/>
</dbReference>
<evidence type="ECO:0000256" key="2">
    <source>
        <dbReference type="ARBA" id="ARBA00022723"/>
    </source>
</evidence>
<dbReference type="InterPro" id="IPR052035">
    <property type="entry name" value="ZnF_BED_domain_contain"/>
</dbReference>
<dbReference type="InterPro" id="IPR012337">
    <property type="entry name" value="RNaseH-like_sf"/>
</dbReference>
<evidence type="ECO:0000256" key="3">
    <source>
        <dbReference type="ARBA" id="ARBA00022771"/>
    </source>
</evidence>
<evidence type="ECO:0000313" key="7">
    <source>
        <dbReference type="Proteomes" id="UP001437256"/>
    </source>
</evidence>
<dbReference type="PANTHER" id="PTHR46481:SF10">
    <property type="entry name" value="ZINC FINGER BED DOMAIN-CONTAINING PROTEIN 39"/>
    <property type="match status" value="1"/>
</dbReference>
<keyword evidence="2" id="KW-0479">Metal-binding</keyword>
<comment type="subcellular location">
    <subcellularLocation>
        <location evidence="1">Nucleus</location>
    </subcellularLocation>
</comment>
<protein>
    <recommendedName>
        <fullName evidence="8">DUF4371 domain-containing protein</fullName>
    </recommendedName>
</protein>
<gene>
    <name evidence="6" type="ORF">AAF712_012245</name>
</gene>
<organism evidence="6 7">
    <name type="scientific">Marasmius tenuissimus</name>
    <dbReference type="NCBI Taxonomy" id="585030"/>
    <lineage>
        <taxon>Eukaryota</taxon>
        <taxon>Fungi</taxon>
        <taxon>Dikarya</taxon>
        <taxon>Basidiomycota</taxon>
        <taxon>Agaricomycotina</taxon>
        <taxon>Agaricomycetes</taxon>
        <taxon>Agaricomycetidae</taxon>
        <taxon>Agaricales</taxon>
        <taxon>Marasmiineae</taxon>
        <taxon>Marasmiaceae</taxon>
        <taxon>Marasmius</taxon>
    </lineage>
</organism>
<sequence length="87" mass="9840">MDNFLRITTHLINDDWFLKEELLTFKLSNEAHSGKSLANIVFKVLQQFDLVKKGKLGWFTTDNGPNNDTVMAELEKLLCNAGILASN</sequence>
<evidence type="ECO:0008006" key="8">
    <source>
        <dbReference type="Google" id="ProtNLM"/>
    </source>
</evidence>
<evidence type="ECO:0000256" key="4">
    <source>
        <dbReference type="ARBA" id="ARBA00022833"/>
    </source>
</evidence>
<name>A0ABR2ZIB7_9AGAR</name>
<keyword evidence="5" id="KW-0539">Nucleus</keyword>
<dbReference type="Proteomes" id="UP001437256">
    <property type="component" value="Unassembled WGS sequence"/>
</dbReference>
<keyword evidence="7" id="KW-1185">Reference proteome</keyword>
<reference evidence="6 7" key="1">
    <citation type="submission" date="2024-05" db="EMBL/GenBank/DDBJ databases">
        <title>A draft genome resource for the thread blight pathogen Marasmius tenuissimus strain MS-2.</title>
        <authorList>
            <person name="Yulfo-Soto G.E."/>
            <person name="Baruah I.K."/>
            <person name="Amoako-Attah I."/>
            <person name="Bukari Y."/>
            <person name="Meinhardt L.W."/>
            <person name="Bailey B.A."/>
            <person name="Cohen S.P."/>
        </authorList>
    </citation>
    <scope>NUCLEOTIDE SEQUENCE [LARGE SCALE GENOMIC DNA]</scope>
    <source>
        <strain evidence="6 7">MS-2</strain>
    </source>
</reference>
<proteinExistence type="predicted"/>
<keyword evidence="3" id="KW-0863">Zinc-finger</keyword>
<comment type="caution">
    <text evidence="6">The sequence shown here is derived from an EMBL/GenBank/DDBJ whole genome shotgun (WGS) entry which is preliminary data.</text>
</comment>
<dbReference type="PANTHER" id="PTHR46481">
    <property type="entry name" value="ZINC FINGER BED DOMAIN-CONTAINING PROTEIN 4"/>
    <property type="match status" value="1"/>
</dbReference>
<accession>A0ABR2ZIB7</accession>
<keyword evidence="4" id="KW-0862">Zinc</keyword>
<evidence type="ECO:0000256" key="5">
    <source>
        <dbReference type="ARBA" id="ARBA00023242"/>
    </source>
</evidence>
<evidence type="ECO:0000256" key="1">
    <source>
        <dbReference type="ARBA" id="ARBA00004123"/>
    </source>
</evidence>
<dbReference type="EMBL" id="JBBXMP010000155">
    <property type="protein sequence ID" value="KAL0060949.1"/>
    <property type="molecule type" value="Genomic_DNA"/>
</dbReference>